<evidence type="ECO:0000313" key="2">
    <source>
        <dbReference type="Proteomes" id="UP001596383"/>
    </source>
</evidence>
<dbReference type="AlphaFoldDB" id="A0ABD5SKI0"/>
<protein>
    <recommendedName>
        <fullName evidence="3">CopG family transcriptional regulator</fullName>
    </recommendedName>
</protein>
<sequence length="62" mass="6872">MTERDKQISAYVTEEEQQKIRVKAAKEGYSGVSGWLRDLALGELEEDTEGNPKTVQTVATAD</sequence>
<dbReference type="InterPro" id="IPR053842">
    <property type="entry name" value="NikA-like"/>
</dbReference>
<evidence type="ECO:0000313" key="1">
    <source>
        <dbReference type="EMBL" id="MFC6765472.1"/>
    </source>
</evidence>
<accession>A0ABD5SKI0</accession>
<dbReference type="RefSeq" id="WP_273738491.1">
    <property type="nucleotide sequence ID" value="NZ_JAQIVI010000149.1"/>
</dbReference>
<name>A0ABD5SKI0_9EURY</name>
<keyword evidence="2" id="KW-1185">Reference proteome</keyword>
<gene>
    <name evidence="1" type="ORF">ACFQE6_10885</name>
</gene>
<dbReference type="Pfam" id="PF21983">
    <property type="entry name" value="NikA-like"/>
    <property type="match status" value="1"/>
</dbReference>
<dbReference type="EMBL" id="JBHSWV010000149">
    <property type="protein sequence ID" value="MFC6765472.1"/>
    <property type="molecule type" value="Genomic_DNA"/>
</dbReference>
<comment type="caution">
    <text evidence="1">The sequence shown here is derived from an EMBL/GenBank/DDBJ whole genome shotgun (WGS) entry which is preliminary data.</text>
</comment>
<dbReference type="Proteomes" id="UP001596383">
    <property type="component" value="Unassembled WGS sequence"/>
</dbReference>
<organism evidence="1 2">
    <name type="scientific">Natrinema soli</name>
    <dbReference type="NCBI Taxonomy" id="1930624"/>
    <lineage>
        <taxon>Archaea</taxon>
        <taxon>Methanobacteriati</taxon>
        <taxon>Methanobacteriota</taxon>
        <taxon>Stenosarchaea group</taxon>
        <taxon>Halobacteria</taxon>
        <taxon>Halobacteriales</taxon>
        <taxon>Natrialbaceae</taxon>
        <taxon>Natrinema</taxon>
    </lineage>
</organism>
<evidence type="ECO:0008006" key="3">
    <source>
        <dbReference type="Google" id="ProtNLM"/>
    </source>
</evidence>
<proteinExistence type="predicted"/>
<reference evidence="1 2" key="1">
    <citation type="journal article" date="2019" name="Int. J. Syst. Evol. Microbiol.">
        <title>The Global Catalogue of Microorganisms (GCM) 10K type strain sequencing project: providing services to taxonomists for standard genome sequencing and annotation.</title>
        <authorList>
            <consortium name="The Broad Institute Genomics Platform"/>
            <consortium name="The Broad Institute Genome Sequencing Center for Infectious Disease"/>
            <person name="Wu L."/>
            <person name="Ma J."/>
        </authorList>
    </citation>
    <scope>NUCLEOTIDE SEQUENCE [LARGE SCALE GENOMIC DNA]</scope>
    <source>
        <strain evidence="1 2">LMG 29247</strain>
    </source>
</reference>